<evidence type="ECO:0000313" key="7">
    <source>
        <dbReference type="Proteomes" id="UP000824175"/>
    </source>
</evidence>
<dbReference type="InterPro" id="IPR036388">
    <property type="entry name" value="WH-like_DNA-bd_sf"/>
</dbReference>
<dbReference type="InterPro" id="IPR001347">
    <property type="entry name" value="SIS_dom"/>
</dbReference>
<gene>
    <name evidence="6" type="ORF">IAD15_09980</name>
</gene>
<dbReference type="SUPFAM" id="SSF46689">
    <property type="entry name" value="Homeodomain-like"/>
    <property type="match status" value="1"/>
</dbReference>
<accession>A0A9D1L1R5</accession>
<dbReference type="InterPro" id="IPR000281">
    <property type="entry name" value="HTH_RpiR"/>
</dbReference>
<comment type="caution">
    <text evidence="6">The sequence shown here is derived from an EMBL/GenBank/DDBJ whole genome shotgun (WGS) entry which is preliminary data.</text>
</comment>
<dbReference type="PROSITE" id="PS51464">
    <property type="entry name" value="SIS"/>
    <property type="match status" value="1"/>
</dbReference>
<dbReference type="GO" id="GO:1901135">
    <property type="term" value="P:carbohydrate derivative metabolic process"/>
    <property type="evidence" value="ECO:0007669"/>
    <property type="project" value="InterPro"/>
</dbReference>
<dbReference type="Gene3D" id="1.10.10.10">
    <property type="entry name" value="Winged helix-like DNA-binding domain superfamily/Winged helix DNA-binding domain"/>
    <property type="match status" value="1"/>
</dbReference>
<dbReference type="InterPro" id="IPR009057">
    <property type="entry name" value="Homeodomain-like_sf"/>
</dbReference>
<keyword evidence="1" id="KW-0805">Transcription regulation</keyword>
<evidence type="ECO:0000313" key="6">
    <source>
        <dbReference type="EMBL" id="HIU14381.1"/>
    </source>
</evidence>
<dbReference type="GO" id="GO:0003677">
    <property type="term" value="F:DNA binding"/>
    <property type="evidence" value="ECO:0007669"/>
    <property type="project" value="UniProtKB-KW"/>
</dbReference>
<dbReference type="InterPro" id="IPR035472">
    <property type="entry name" value="RpiR-like_SIS"/>
</dbReference>
<evidence type="ECO:0000256" key="3">
    <source>
        <dbReference type="ARBA" id="ARBA00023163"/>
    </source>
</evidence>
<sequence>MMIYDRLLHTSHLSDNEMTVAQYLYHYKGQVTRLTAADIAHATFTSASTVVRLAQKLGYNGWSDLKEALQTEKSFMENCIDEVDANIPFSAMDPAQKISRQLEKLETESIRATADLIRHDELQKATLALANAKRIYIFGMANSASCAYDFQYKMRFLFKPVEIINNRDDFAYLFQTMQAEDCCLFISYSGETFDELQLTEILCTLPCLRISLTSYTNNHLISCTNAHLYIPECEKRYAKIGHFSSNIAIHYLLDVLFACVFAHHYSDNMDKRKMYIETTDFPHRFDQ</sequence>
<dbReference type="AlphaFoldDB" id="A0A9D1L1R5"/>
<name>A0A9D1L1R5_9FIRM</name>
<feature type="domain" description="HTH rpiR-type" evidence="4">
    <location>
        <begin position="1"/>
        <end position="76"/>
    </location>
</feature>
<dbReference type="InterPro" id="IPR047640">
    <property type="entry name" value="RpiR-like"/>
</dbReference>
<organism evidence="6 7">
    <name type="scientific">Candidatus Fimiplasma intestinipullorum</name>
    <dbReference type="NCBI Taxonomy" id="2840825"/>
    <lineage>
        <taxon>Bacteria</taxon>
        <taxon>Bacillati</taxon>
        <taxon>Bacillota</taxon>
        <taxon>Clostridia</taxon>
        <taxon>Eubacteriales</taxon>
        <taxon>Candidatus Fimiplasma</taxon>
    </lineage>
</organism>
<dbReference type="PANTHER" id="PTHR30514:SF1">
    <property type="entry name" value="HTH-TYPE TRANSCRIPTIONAL REGULATOR HEXR-RELATED"/>
    <property type="match status" value="1"/>
</dbReference>
<evidence type="ECO:0000256" key="2">
    <source>
        <dbReference type="ARBA" id="ARBA00023125"/>
    </source>
</evidence>
<dbReference type="InterPro" id="IPR046348">
    <property type="entry name" value="SIS_dom_sf"/>
</dbReference>
<dbReference type="PANTHER" id="PTHR30514">
    <property type="entry name" value="GLUCOKINASE"/>
    <property type="match status" value="1"/>
</dbReference>
<keyword evidence="2" id="KW-0238">DNA-binding</keyword>
<dbReference type="Proteomes" id="UP000824175">
    <property type="component" value="Unassembled WGS sequence"/>
</dbReference>
<protein>
    <submittedName>
        <fullName evidence="6">MurR/RpiR family transcriptional regulator</fullName>
    </submittedName>
</protein>
<dbReference type="GO" id="GO:0097367">
    <property type="term" value="F:carbohydrate derivative binding"/>
    <property type="evidence" value="ECO:0007669"/>
    <property type="project" value="InterPro"/>
</dbReference>
<evidence type="ECO:0000259" key="5">
    <source>
        <dbReference type="PROSITE" id="PS51464"/>
    </source>
</evidence>
<dbReference type="Gene3D" id="3.40.50.10490">
    <property type="entry name" value="Glucose-6-phosphate isomerase like protein, domain 1"/>
    <property type="match status" value="1"/>
</dbReference>
<dbReference type="GO" id="GO:0003700">
    <property type="term" value="F:DNA-binding transcription factor activity"/>
    <property type="evidence" value="ECO:0007669"/>
    <property type="project" value="InterPro"/>
</dbReference>
<dbReference type="EMBL" id="DVMJ01000087">
    <property type="protein sequence ID" value="HIU14381.1"/>
    <property type="molecule type" value="Genomic_DNA"/>
</dbReference>
<feature type="domain" description="SIS" evidence="5">
    <location>
        <begin position="125"/>
        <end position="258"/>
    </location>
</feature>
<proteinExistence type="predicted"/>
<evidence type="ECO:0000256" key="1">
    <source>
        <dbReference type="ARBA" id="ARBA00023015"/>
    </source>
</evidence>
<dbReference type="SUPFAM" id="SSF53697">
    <property type="entry name" value="SIS domain"/>
    <property type="match status" value="1"/>
</dbReference>
<dbReference type="PROSITE" id="PS51071">
    <property type="entry name" value="HTH_RPIR"/>
    <property type="match status" value="1"/>
</dbReference>
<keyword evidence="3" id="KW-0804">Transcription</keyword>
<dbReference type="CDD" id="cd05013">
    <property type="entry name" value="SIS_RpiR"/>
    <property type="match status" value="1"/>
</dbReference>
<dbReference type="Pfam" id="PF01418">
    <property type="entry name" value="HTH_6"/>
    <property type="match status" value="1"/>
</dbReference>
<dbReference type="Pfam" id="PF01380">
    <property type="entry name" value="SIS"/>
    <property type="match status" value="1"/>
</dbReference>
<reference evidence="6" key="1">
    <citation type="submission" date="2020-10" db="EMBL/GenBank/DDBJ databases">
        <authorList>
            <person name="Gilroy R."/>
        </authorList>
    </citation>
    <scope>NUCLEOTIDE SEQUENCE</scope>
    <source>
        <strain evidence="6">CHK195-11698</strain>
    </source>
</reference>
<evidence type="ECO:0000259" key="4">
    <source>
        <dbReference type="PROSITE" id="PS51071"/>
    </source>
</evidence>
<reference evidence="6" key="2">
    <citation type="journal article" date="2021" name="PeerJ">
        <title>Extensive microbial diversity within the chicken gut microbiome revealed by metagenomics and culture.</title>
        <authorList>
            <person name="Gilroy R."/>
            <person name="Ravi A."/>
            <person name="Getino M."/>
            <person name="Pursley I."/>
            <person name="Horton D.L."/>
            <person name="Alikhan N.F."/>
            <person name="Baker D."/>
            <person name="Gharbi K."/>
            <person name="Hall N."/>
            <person name="Watson M."/>
            <person name="Adriaenssens E.M."/>
            <person name="Foster-Nyarko E."/>
            <person name="Jarju S."/>
            <person name="Secka A."/>
            <person name="Antonio M."/>
            <person name="Oren A."/>
            <person name="Chaudhuri R.R."/>
            <person name="La Ragione R."/>
            <person name="Hildebrand F."/>
            <person name="Pallen M.J."/>
        </authorList>
    </citation>
    <scope>NUCLEOTIDE SEQUENCE</scope>
    <source>
        <strain evidence="6">CHK195-11698</strain>
    </source>
</reference>